<evidence type="ECO:0000256" key="1">
    <source>
        <dbReference type="SAM" id="MobiDB-lite"/>
    </source>
</evidence>
<feature type="region of interest" description="Disordered" evidence="1">
    <location>
        <begin position="92"/>
        <end position="117"/>
    </location>
</feature>
<evidence type="ECO:0000313" key="2">
    <source>
        <dbReference type="EMBL" id="MDR9776903.1"/>
    </source>
</evidence>
<proteinExistence type="predicted"/>
<name>A0AAJ2H1B3_9HYPH</name>
<dbReference type="Proteomes" id="UP001268610">
    <property type="component" value="Unassembled WGS sequence"/>
</dbReference>
<comment type="caution">
    <text evidence="2">The sequence shown here is derived from an EMBL/GenBank/DDBJ whole genome shotgun (WGS) entry which is preliminary data.</text>
</comment>
<dbReference type="AlphaFoldDB" id="A0AAJ2H1B3"/>
<dbReference type="Gene3D" id="3.10.180.10">
    <property type="entry name" value="2,3-Dihydroxybiphenyl 1,2-Dioxygenase, domain 1"/>
    <property type="match status" value="1"/>
</dbReference>
<gene>
    <name evidence="2" type="ORF">RJJ65_30470</name>
</gene>
<dbReference type="InterPro" id="IPR029068">
    <property type="entry name" value="Glyas_Bleomycin-R_OHBP_Dase"/>
</dbReference>
<sequence length="117" mass="12414">MPITADPTQARTATPVDLGAIFVSASFWSCDDQDAFCEHASDGLGAGQSLNVMLLTHSKRSGFTNRPIPPTTSSEVMLAISYEGRDSVDQMNEAAASHGGQADINPAQAWDPVQSQF</sequence>
<reference evidence="2" key="1">
    <citation type="submission" date="2023-04" db="EMBL/GenBank/DDBJ databases">
        <title>Genomic characterization of faba bean (Vicia faba) microsymbionts in Mexican soils.</title>
        <authorList>
            <person name="Rivera Orduna F.N."/>
            <person name="Guevara-Luna J."/>
            <person name="Yan J."/>
            <person name="Arroyo-Herrera I."/>
            <person name="Li Y."/>
            <person name="Vasquez-Murrieta M.S."/>
            <person name="Wang E.T."/>
        </authorList>
    </citation>
    <scope>NUCLEOTIDE SEQUENCE</scope>
    <source>
        <strain evidence="2">CH26</strain>
    </source>
</reference>
<dbReference type="EMBL" id="JAVLSF010000030">
    <property type="protein sequence ID" value="MDR9776903.1"/>
    <property type="molecule type" value="Genomic_DNA"/>
</dbReference>
<accession>A0AAJ2H1B3</accession>
<organism evidence="2 3">
    <name type="scientific">Rhizobium hidalgonense</name>
    <dbReference type="NCBI Taxonomy" id="1538159"/>
    <lineage>
        <taxon>Bacteria</taxon>
        <taxon>Pseudomonadati</taxon>
        <taxon>Pseudomonadota</taxon>
        <taxon>Alphaproteobacteria</taxon>
        <taxon>Hyphomicrobiales</taxon>
        <taxon>Rhizobiaceae</taxon>
        <taxon>Rhizobium/Agrobacterium group</taxon>
        <taxon>Rhizobium</taxon>
    </lineage>
</organism>
<protein>
    <submittedName>
        <fullName evidence="2">Uncharacterized protein</fullName>
    </submittedName>
</protein>
<dbReference type="RefSeq" id="WP_244597368.1">
    <property type="nucleotide sequence ID" value="NZ_JAVLSD010000009.1"/>
</dbReference>
<evidence type="ECO:0000313" key="3">
    <source>
        <dbReference type="Proteomes" id="UP001268610"/>
    </source>
</evidence>